<name>A0A6J4U1B3_9ACTN</name>
<feature type="compositionally biased region" description="Basic and acidic residues" evidence="1">
    <location>
        <begin position="1"/>
        <end position="12"/>
    </location>
</feature>
<gene>
    <name evidence="2" type="ORF">AVDCRST_MAG05-5013</name>
</gene>
<sequence>MQPMSEERRAVHSQEPAEGDDENVEAPGAERAGDPSNPEADRDAGAEKRSARPQEPAEGGEDEVDE</sequence>
<feature type="region of interest" description="Disordered" evidence="1">
    <location>
        <begin position="1"/>
        <end position="66"/>
    </location>
</feature>
<protein>
    <submittedName>
        <fullName evidence="2">Uncharacterized protein</fullName>
    </submittedName>
</protein>
<accession>A0A6J4U1B3</accession>
<evidence type="ECO:0000256" key="1">
    <source>
        <dbReference type="SAM" id="MobiDB-lite"/>
    </source>
</evidence>
<organism evidence="2">
    <name type="scientific">uncultured Rubrobacteraceae bacterium</name>
    <dbReference type="NCBI Taxonomy" id="349277"/>
    <lineage>
        <taxon>Bacteria</taxon>
        <taxon>Bacillati</taxon>
        <taxon>Actinomycetota</taxon>
        <taxon>Rubrobacteria</taxon>
        <taxon>Rubrobacterales</taxon>
        <taxon>Rubrobacteraceae</taxon>
        <taxon>environmental samples</taxon>
    </lineage>
</organism>
<reference evidence="2" key="1">
    <citation type="submission" date="2020-02" db="EMBL/GenBank/DDBJ databases">
        <authorList>
            <person name="Meier V. D."/>
        </authorList>
    </citation>
    <scope>NUCLEOTIDE SEQUENCE</scope>
    <source>
        <strain evidence="2">AVDCRST_MAG05</strain>
    </source>
</reference>
<proteinExistence type="predicted"/>
<evidence type="ECO:0000313" key="2">
    <source>
        <dbReference type="EMBL" id="CAA9537339.1"/>
    </source>
</evidence>
<feature type="compositionally biased region" description="Basic and acidic residues" evidence="1">
    <location>
        <begin position="39"/>
        <end position="52"/>
    </location>
</feature>
<dbReference type="EMBL" id="CADCVM010000533">
    <property type="protein sequence ID" value="CAA9537339.1"/>
    <property type="molecule type" value="Genomic_DNA"/>
</dbReference>
<dbReference type="AlphaFoldDB" id="A0A6J4U1B3"/>